<name>A0AA36GKB2_CYLNA</name>
<dbReference type="AlphaFoldDB" id="A0AA36GKB2"/>
<evidence type="ECO:0000313" key="2">
    <source>
        <dbReference type="Proteomes" id="UP001176961"/>
    </source>
</evidence>
<proteinExistence type="predicted"/>
<comment type="caution">
    <text evidence="1">The sequence shown here is derived from an EMBL/GenBank/DDBJ whole genome shotgun (WGS) entry which is preliminary data.</text>
</comment>
<accession>A0AA36GKB2</accession>
<gene>
    <name evidence="1" type="ORF">CYNAS_LOCUS3503</name>
</gene>
<sequence length="70" mass="7520">MGGSIVGSDGYISCSVAVEPHSPLLFNSAIPPKKVVNMTMTDPNPSILLVPNQTLSRDCKVNLCQDKRYA</sequence>
<evidence type="ECO:0000313" key="1">
    <source>
        <dbReference type="EMBL" id="CAJ0591520.1"/>
    </source>
</evidence>
<dbReference type="Proteomes" id="UP001176961">
    <property type="component" value="Unassembled WGS sequence"/>
</dbReference>
<protein>
    <submittedName>
        <fullName evidence="1">Uncharacterized protein</fullName>
    </submittedName>
</protein>
<keyword evidence="2" id="KW-1185">Reference proteome</keyword>
<dbReference type="EMBL" id="CATQJL010000001">
    <property type="protein sequence ID" value="CAJ0591520.1"/>
    <property type="molecule type" value="Genomic_DNA"/>
</dbReference>
<reference evidence="1" key="1">
    <citation type="submission" date="2023-07" db="EMBL/GenBank/DDBJ databases">
        <authorList>
            <consortium name="CYATHOMIX"/>
        </authorList>
    </citation>
    <scope>NUCLEOTIDE SEQUENCE</scope>
    <source>
        <strain evidence="1">N/A</strain>
    </source>
</reference>
<organism evidence="1 2">
    <name type="scientific">Cylicocyclus nassatus</name>
    <name type="common">Nematode worm</name>
    <dbReference type="NCBI Taxonomy" id="53992"/>
    <lineage>
        <taxon>Eukaryota</taxon>
        <taxon>Metazoa</taxon>
        <taxon>Ecdysozoa</taxon>
        <taxon>Nematoda</taxon>
        <taxon>Chromadorea</taxon>
        <taxon>Rhabditida</taxon>
        <taxon>Rhabditina</taxon>
        <taxon>Rhabditomorpha</taxon>
        <taxon>Strongyloidea</taxon>
        <taxon>Strongylidae</taxon>
        <taxon>Cylicocyclus</taxon>
    </lineage>
</organism>